<dbReference type="PRINTS" id="PR00813">
    <property type="entry name" value="BCTERIALGSPG"/>
</dbReference>
<dbReference type="OrthoDB" id="9795612at2"/>
<keyword evidence="3" id="KW-0472">Membrane</keyword>
<dbReference type="InterPro" id="IPR012902">
    <property type="entry name" value="N_methyl_site"/>
</dbReference>
<dbReference type="PANTHER" id="PTHR30093:SF47">
    <property type="entry name" value="TYPE IV PILUS NON-CORE MINOR PILIN PILE"/>
    <property type="match status" value="1"/>
</dbReference>
<keyword evidence="1" id="KW-0488">Methylation</keyword>
<feature type="region of interest" description="Disordered" evidence="2">
    <location>
        <begin position="106"/>
        <end position="130"/>
    </location>
</feature>
<evidence type="ECO:0000313" key="6">
    <source>
        <dbReference type="Proteomes" id="UP000430634"/>
    </source>
</evidence>
<accession>A0A6I3SWF8</accession>
<organism evidence="5 6">
    <name type="scientific">Pseudoduganella buxea</name>
    <dbReference type="NCBI Taxonomy" id="1949069"/>
    <lineage>
        <taxon>Bacteria</taxon>
        <taxon>Pseudomonadati</taxon>
        <taxon>Pseudomonadota</taxon>
        <taxon>Betaproteobacteria</taxon>
        <taxon>Burkholderiales</taxon>
        <taxon>Oxalobacteraceae</taxon>
        <taxon>Telluria group</taxon>
        <taxon>Pseudoduganella</taxon>
    </lineage>
</organism>
<keyword evidence="7" id="KW-1185">Reference proteome</keyword>
<dbReference type="SUPFAM" id="SSF54523">
    <property type="entry name" value="Pili subunits"/>
    <property type="match status" value="1"/>
</dbReference>
<dbReference type="Pfam" id="PF07963">
    <property type="entry name" value="N_methyl"/>
    <property type="match status" value="1"/>
</dbReference>
<dbReference type="Gene3D" id="3.30.700.10">
    <property type="entry name" value="Glycoprotein, Type 4 Pilin"/>
    <property type="match status" value="1"/>
</dbReference>
<dbReference type="InterPro" id="IPR000983">
    <property type="entry name" value="Bac_GSPG_pilin"/>
</dbReference>
<dbReference type="AlphaFoldDB" id="A0A6I3SWF8"/>
<dbReference type="PANTHER" id="PTHR30093">
    <property type="entry name" value="GENERAL SECRETION PATHWAY PROTEIN G"/>
    <property type="match status" value="1"/>
</dbReference>
<dbReference type="GO" id="GO:0015627">
    <property type="term" value="C:type II protein secretion system complex"/>
    <property type="evidence" value="ECO:0007669"/>
    <property type="project" value="InterPro"/>
</dbReference>
<evidence type="ECO:0000256" key="1">
    <source>
        <dbReference type="ARBA" id="ARBA00022481"/>
    </source>
</evidence>
<proteinExistence type="predicted"/>
<reference evidence="7" key="2">
    <citation type="journal article" date="2019" name="Int. J. Syst. Evol. Microbiol.">
        <title>The Global Catalogue of Microorganisms (GCM) 10K type strain sequencing project: providing services to taxonomists for standard genome sequencing and annotation.</title>
        <authorList>
            <consortium name="The Broad Institute Genomics Platform"/>
            <consortium name="The Broad Institute Genome Sequencing Center for Infectious Disease"/>
            <person name="Wu L."/>
            <person name="Ma J."/>
        </authorList>
    </citation>
    <scope>NUCLEOTIDE SEQUENCE [LARGE SCALE GENOMIC DNA]</scope>
    <source>
        <strain evidence="7">CGMCC 1.15931</strain>
    </source>
</reference>
<evidence type="ECO:0000313" key="4">
    <source>
        <dbReference type="EMBL" id="GGB92552.1"/>
    </source>
</evidence>
<dbReference type="EMBL" id="WNKZ01000008">
    <property type="protein sequence ID" value="MTV52037.1"/>
    <property type="molecule type" value="Genomic_DNA"/>
</dbReference>
<evidence type="ECO:0000313" key="5">
    <source>
        <dbReference type="EMBL" id="MTV52037.1"/>
    </source>
</evidence>
<evidence type="ECO:0000313" key="7">
    <source>
        <dbReference type="Proteomes" id="UP000622638"/>
    </source>
</evidence>
<protein>
    <submittedName>
        <fullName evidence="5">Prepilin-type N-terminal cleavage/methylation domain-containing protein</fullName>
    </submittedName>
    <submittedName>
        <fullName evidence="4">Type II secretion system pseudopilin OxpG</fullName>
    </submittedName>
</protein>
<dbReference type="GO" id="GO:0015628">
    <property type="term" value="P:protein secretion by the type II secretion system"/>
    <property type="evidence" value="ECO:0007669"/>
    <property type="project" value="InterPro"/>
</dbReference>
<evidence type="ECO:0000256" key="3">
    <source>
        <dbReference type="SAM" id="Phobius"/>
    </source>
</evidence>
<dbReference type="EMBL" id="BMKG01000004">
    <property type="protein sequence ID" value="GGB92552.1"/>
    <property type="molecule type" value="Genomic_DNA"/>
</dbReference>
<reference evidence="5 6" key="3">
    <citation type="submission" date="2019-11" db="EMBL/GenBank/DDBJ databases">
        <title>Type strains purchased from KCTC, JCM and DSMZ.</title>
        <authorList>
            <person name="Lu H."/>
        </authorList>
    </citation>
    <scope>NUCLEOTIDE SEQUENCE [LARGE SCALE GENOMIC DNA]</scope>
    <source>
        <strain evidence="5 6">KCTC 52429</strain>
    </source>
</reference>
<reference evidence="4" key="4">
    <citation type="submission" date="2024-05" db="EMBL/GenBank/DDBJ databases">
        <authorList>
            <person name="Sun Q."/>
            <person name="Zhou Y."/>
        </authorList>
    </citation>
    <scope>NUCLEOTIDE SEQUENCE</scope>
    <source>
        <strain evidence="4">CGMCC 1.15931</strain>
    </source>
</reference>
<dbReference type="Proteomes" id="UP000430634">
    <property type="component" value="Unassembled WGS sequence"/>
</dbReference>
<dbReference type="NCBIfam" id="TIGR02532">
    <property type="entry name" value="IV_pilin_GFxxxE"/>
    <property type="match status" value="1"/>
</dbReference>
<dbReference type="Proteomes" id="UP000622638">
    <property type="component" value="Unassembled WGS sequence"/>
</dbReference>
<keyword evidence="3" id="KW-0812">Transmembrane</keyword>
<feature type="transmembrane region" description="Helical" evidence="3">
    <location>
        <begin position="12"/>
        <end position="33"/>
    </location>
</feature>
<dbReference type="InterPro" id="IPR045584">
    <property type="entry name" value="Pilin-like"/>
</dbReference>
<sequence>MAFPTRPGRPPGFTILELLVVLAIIGTLLSLAAPRYFRSIEKSRHAVLRENLATLRGTLDRFHADQGSYPDSLDELVARRYLRRIPDDPVTNRSDTWIVVAPAGPAKGQVGDIRSGAPGSGDDGVPFRDW</sequence>
<gene>
    <name evidence="4" type="primary">oxpG</name>
    <name evidence="4" type="ORF">GCM10011572_13170</name>
    <name evidence="5" type="ORF">GM672_04730</name>
</gene>
<evidence type="ECO:0000256" key="2">
    <source>
        <dbReference type="SAM" id="MobiDB-lite"/>
    </source>
</evidence>
<keyword evidence="3" id="KW-1133">Transmembrane helix</keyword>
<name>A0A6I3SWF8_9BURK</name>
<comment type="caution">
    <text evidence="5">The sequence shown here is derived from an EMBL/GenBank/DDBJ whole genome shotgun (WGS) entry which is preliminary data.</text>
</comment>
<reference evidence="4" key="1">
    <citation type="journal article" date="2014" name="Int. J. Syst. Evol. Microbiol.">
        <title>Complete genome of a new Firmicutes species belonging to the dominant human colonic microbiota ('Ruminococcus bicirculans') reveals two chromosomes and a selective capacity to utilize plant glucans.</title>
        <authorList>
            <consortium name="NISC Comparative Sequencing Program"/>
            <person name="Wegmann U."/>
            <person name="Louis P."/>
            <person name="Goesmann A."/>
            <person name="Henrissat B."/>
            <person name="Duncan S.H."/>
            <person name="Flint H.J."/>
        </authorList>
    </citation>
    <scope>NUCLEOTIDE SEQUENCE</scope>
    <source>
        <strain evidence="4">CGMCC 1.15931</strain>
    </source>
</reference>
<dbReference type="RefSeq" id="WP_155469381.1">
    <property type="nucleotide sequence ID" value="NZ_BMKG01000004.1"/>
</dbReference>